<evidence type="ECO:0000313" key="1">
    <source>
        <dbReference type="EMBL" id="CBI82319.1"/>
    </source>
</evidence>
<accession>E6YZN1</accession>
<dbReference type="EMBL" id="FN645509">
    <property type="protein sequence ID" value="CBI82319.1"/>
    <property type="molecule type" value="Genomic_DNA"/>
</dbReference>
<organism evidence="1">
    <name type="scientific">Bartonella schoenbuchensis (strain DSM 13525 / NCTC 13165 / R1)</name>
    <dbReference type="NCBI Taxonomy" id="687861"/>
    <lineage>
        <taxon>Bacteria</taxon>
        <taxon>Pseudomonadati</taxon>
        <taxon>Pseudomonadota</taxon>
        <taxon>Alphaproteobacteria</taxon>
        <taxon>Hyphomicrobiales</taxon>
        <taxon>Bartonellaceae</taxon>
        <taxon>Bartonella</taxon>
    </lineage>
</organism>
<reference evidence="1" key="1">
    <citation type="journal article" date="2011" name="PLoS Genet.">
        <title>Parallel evolution of a type IV secretion system in radiating lineages of the host-restricted bacterial pathogen Bartonella.</title>
        <authorList>
            <person name="Engel P."/>
            <person name="Salzburger W."/>
            <person name="Liesch M."/>
            <person name="Chang C.C."/>
            <person name="Maruyama S."/>
            <person name="Lanz C."/>
            <person name="Calteau A."/>
            <person name="Lajus A."/>
            <person name="Medigue C."/>
            <person name="Schuster S.C."/>
            <person name="Dehio C."/>
        </authorList>
    </citation>
    <scope>NUCLEOTIDE SEQUENCE</scope>
    <source>
        <strain evidence="1">R1</strain>
    </source>
</reference>
<protein>
    <submittedName>
        <fullName evidence="1">Uncharacterized protein</fullName>
    </submittedName>
</protein>
<name>E6YZN1_BARSR</name>
<dbReference type="AlphaFoldDB" id="E6YZN1"/>
<proteinExistence type="predicted"/>
<sequence length="46" mass="5462">MKNKKILRCEIEKILHQLYEAEIGNYLNAALYFEGNLFINFKISDI</sequence>
<gene>
    <name evidence="1" type="ORF">B11C_40174</name>
</gene>